<comment type="cofactor">
    <cofactor evidence="1">
        <name>pyridoxal 5'-phosphate</name>
        <dbReference type="ChEBI" id="CHEBI:597326"/>
    </cofactor>
</comment>
<comment type="caution">
    <text evidence="8">The sequence shown here is derived from an EMBL/GenBank/DDBJ whole genome shotgun (WGS) entry which is preliminary data.</text>
</comment>
<evidence type="ECO:0000256" key="7">
    <source>
        <dbReference type="SAM" id="MobiDB-lite"/>
    </source>
</evidence>
<reference evidence="8 9" key="1">
    <citation type="journal article" date="2021" name="Nat. Commun.">
        <title>Genetic determinants of endophytism in the Arabidopsis root mycobiome.</title>
        <authorList>
            <person name="Mesny F."/>
            <person name="Miyauchi S."/>
            <person name="Thiergart T."/>
            <person name="Pickel B."/>
            <person name="Atanasova L."/>
            <person name="Karlsson M."/>
            <person name="Huettel B."/>
            <person name="Barry K.W."/>
            <person name="Haridas S."/>
            <person name="Chen C."/>
            <person name="Bauer D."/>
            <person name="Andreopoulos W."/>
            <person name="Pangilinan J."/>
            <person name="LaButti K."/>
            <person name="Riley R."/>
            <person name="Lipzen A."/>
            <person name="Clum A."/>
            <person name="Drula E."/>
            <person name="Henrissat B."/>
            <person name="Kohler A."/>
            <person name="Grigoriev I.V."/>
            <person name="Martin F.M."/>
            <person name="Hacquard S."/>
        </authorList>
    </citation>
    <scope>NUCLEOTIDE SEQUENCE [LARGE SCALE GENOMIC DNA]</scope>
    <source>
        <strain evidence="8 9">MPI-CAGE-CH-0241</strain>
    </source>
</reference>
<dbReference type="InterPro" id="IPR001544">
    <property type="entry name" value="Aminotrans_IV"/>
</dbReference>
<evidence type="ECO:0000256" key="6">
    <source>
        <dbReference type="PIRSR" id="PIRSR006468-1"/>
    </source>
</evidence>
<dbReference type="GO" id="GO:0004084">
    <property type="term" value="F:branched-chain-amino-acid transaminase activity"/>
    <property type="evidence" value="ECO:0007669"/>
    <property type="project" value="InterPro"/>
</dbReference>
<comment type="similarity">
    <text evidence="2">Belongs to the class-IV pyridoxal-phosphate-dependent aminotransferase family.</text>
</comment>
<evidence type="ECO:0000256" key="5">
    <source>
        <dbReference type="ARBA" id="ARBA00022898"/>
    </source>
</evidence>
<evidence type="ECO:0000256" key="1">
    <source>
        <dbReference type="ARBA" id="ARBA00001933"/>
    </source>
</evidence>
<dbReference type="PIRSF" id="PIRSF006468">
    <property type="entry name" value="BCAT1"/>
    <property type="match status" value="1"/>
</dbReference>
<gene>
    <name evidence="8" type="ORF">B0T10DRAFT_590817</name>
</gene>
<proteinExistence type="inferred from homology"/>
<protein>
    <submittedName>
        <fullName evidence="8">Branched-chain amino acid aminotransferase/4-amino-4-deoxychorismate lyase</fullName>
    </submittedName>
</protein>
<name>A0A9P9AF12_9HYPO</name>
<dbReference type="InterPro" id="IPR005786">
    <property type="entry name" value="B_amino_transII"/>
</dbReference>
<evidence type="ECO:0000256" key="3">
    <source>
        <dbReference type="ARBA" id="ARBA00022576"/>
    </source>
</evidence>
<dbReference type="EMBL" id="JAGPYM010000052">
    <property type="protein sequence ID" value="KAH6871617.1"/>
    <property type="molecule type" value="Genomic_DNA"/>
</dbReference>
<dbReference type="PANTHER" id="PTHR42825">
    <property type="entry name" value="AMINO ACID AMINOTRANSFERASE"/>
    <property type="match status" value="1"/>
</dbReference>
<keyword evidence="4" id="KW-0808">Transferase</keyword>
<dbReference type="InterPro" id="IPR043131">
    <property type="entry name" value="BCAT-like_N"/>
</dbReference>
<dbReference type="SUPFAM" id="SSF56752">
    <property type="entry name" value="D-aminoacid aminotransferase-like PLP-dependent enzymes"/>
    <property type="match status" value="1"/>
</dbReference>
<dbReference type="Gene3D" id="3.30.470.10">
    <property type="match status" value="1"/>
</dbReference>
<sequence>MGFPLPPTSSINWEKMDPTKPQIGRGHVEATYSATTGEWTAPRWVASPILNINALASCLHYGQQVFEGLRAWRGPNDDINVFRPKDNARRMAQSSAAVAMPPPSEDLFLECMRLAIVGNSDFVPPHGNPASLYIRPFMLGTGPQMAPVPPHEYTFYVFVVPVYPYLGTKAIDAVILDEFDRAAPKGTGAVKVGGNYAPVMKWSEQARKQGYGMTLHLDSLTHSEIDEFSTSAFIGVYLNDEGERTLVITDSKNVIESFTGDSCVALAKQAGWKVEKRPIPYKELSRFIEVLAAGSAASLVPVNSITRPSTGDKFEYGEEKRSQLSSSTHVELTRMLLEMQQGKSEDVFGWRYKVEAKSDEELRVPSD</sequence>
<dbReference type="OrthoDB" id="409992at2759"/>
<keyword evidence="3 8" id="KW-0032">Aminotransferase</keyword>
<keyword evidence="9" id="KW-1185">Reference proteome</keyword>
<dbReference type="InterPro" id="IPR036038">
    <property type="entry name" value="Aminotransferase-like"/>
</dbReference>
<dbReference type="AlphaFoldDB" id="A0A9P9AF12"/>
<keyword evidence="8" id="KW-0456">Lyase</keyword>
<dbReference type="GO" id="GO:0009081">
    <property type="term" value="P:branched-chain amino acid metabolic process"/>
    <property type="evidence" value="ECO:0007669"/>
    <property type="project" value="InterPro"/>
</dbReference>
<dbReference type="Gene3D" id="3.20.10.10">
    <property type="entry name" value="D-amino Acid Aminotransferase, subunit A, domain 2"/>
    <property type="match status" value="1"/>
</dbReference>
<dbReference type="PANTHER" id="PTHR42825:SF2">
    <property type="entry name" value="BRANCHED-CHAIN-AMINO-ACID AMINOTRANSFERASE 3, CHLOROPLASTIC-RELATED"/>
    <property type="match status" value="1"/>
</dbReference>
<feature type="modified residue" description="N6-(pyridoxal phosphate)lysine" evidence="6">
    <location>
        <position position="191"/>
    </location>
</feature>
<accession>A0A9P9AF12</accession>
<dbReference type="Proteomes" id="UP000777438">
    <property type="component" value="Unassembled WGS sequence"/>
</dbReference>
<dbReference type="Pfam" id="PF01063">
    <property type="entry name" value="Aminotran_4"/>
    <property type="match status" value="1"/>
</dbReference>
<evidence type="ECO:0000256" key="2">
    <source>
        <dbReference type="ARBA" id="ARBA00009320"/>
    </source>
</evidence>
<feature type="region of interest" description="Disordered" evidence="7">
    <location>
        <begin position="1"/>
        <end position="24"/>
    </location>
</feature>
<evidence type="ECO:0000313" key="9">
    <source>
        <dbReference type="Proteomes" id="UP000777438"/>
    </source>
</evidence>
<evidence type="ECO:0000256" key="4">
    <source>
        <dbReference type="ARBA" id="ARBA00022679"/>
    </source>
</evidence>
<evidence type="ECO:0000313" key="8">
    <source>
        <dbReference type="EMBL" id="KAH6871617.1"/>
    </source>
</evidence>
<keyword evidence="5" id="KW-0663">Pyridoxal phosphate</keyword>
<dbReference type="GO" id="GO:0016829">
    <property type="term" value="F:lyase activity"/>
    <property type="evidence" value="ECO:0007669"/>
    <property type="project" value="UniProtKB-KW"/>
</dbReference>
<dbReference type="InterPro" id="IPR043132">
    <property type="entry name" value="BCAT-like_C"/>
</dbReference>
<organism evidence="8 9">
    <name type="scientific">Thelonectria olida</name>
    <dbReference type="NCBI Taxonomy" id="1576542"/>
    <lineage>
        <taxon>Eukaryota</taxon>
        <taxon>Fungi</taxon>
        <taxon>Dikarya</taxon>
        <taxon>Ascomycota</taxon>
        <taxon>Pezizomycotina</taxon>
        <taxon>Sordariomycetes</taxon>
        <taxon>Hypocreomycetidae</taxon>
        <taxon>Hypocreales</taxon>
        <taxon>Nectriaceae</taxon>
        <taxon>Thelonectria</taxon>
    </lineage>
</organism>